<evidence type="ECO:0000256" key="5">
    <source>
        <dbReference type="ARBA" id="ARBA00045658"/>
    </source>
</evidence>
<evidence type="ECO:0000313" key="8">
    <source>
        <dbReference type="EMBL" id="AGF47960.1"/>
    </source>
</evidence>
<keyword evidence="3" id="KW-0143">Chaperone</keyword>
<protein>
    <submittedName>
        <fullName evidence="8">YijA-like cobalamin synthesis GTPase</fullName>
    </submittedName>
</protein>
<dbReference type="InterPro" id="IPR011629">
    <property type="entry name" value="CobW-like_C"/>
</dbReference>
<dbReference type="Gene3D" id="3.30.1220.10">
    <property type="entry name" value="CobW-like, C-terminal domain"/>
    <property type="match status" value="1"/>
</dbReference>
<evidence type="ECO:0000259" key="7">
    <source>
        <dbReference type="SMART" id="SM00833"/>
    </source>
</evidence>
<dbReference type="PANTHER" id="PTHR13748:SF62">
    <property type="entry name" value="COBW DOMAIN-CONTAINING PROTEIN"/>
    <property type="match status" value="1"/>
</dbReference>
<evidence type="ECO:0000256" key="3">
    <source>
        <dbReference type="ARBA" id="ARBA00023186"/>
    </source>
</evidence>
<dbReference type="SUPFAM" id="SSF90002">
    <property type="entry name" value="Hypothetical protein YjiA, C-terminal domain"/>
    <property type="match status" value="1"/>
</dbReference>
<evidence type="ECO:0000256" key="1">
    <source>
        <dbReference type="ARBA" id="ARBA00022741"/>
    </source>
</evidence>
<sequence>MSIRNMFMTPAKNLQSIIPVTIITGFLGAGKTTLLNKILSTKHGLKLAVIENEFGSENIDNEILVQNNNEEIIELSNGCVCCTIRGDMVETLSNLHKKLQTNQINFDRVIIETTGLADPGPLCQTFFIDDYIAKHYMLDAIITLVDAKHAPKTLDEQIESQKQIGFADVILISKCDLVSEEELLKLQDRLIHINPRASIKKLLLDSIDIPSILNISGFNLDDILNIDPQFLNQEHHECTEKCSHHHDDIVSFTFYSDKPFDSEKLEKFLSQISQEFGPDMLRYKGILYIKELDNRILFQGVHMLMGAEPGKPWKGSEKPNTKMVFIGRKLPRELFIHGLELCTVK</sequence>
<dbReference type="InterPro" id="IPR036627">
    <property type="entry name" value="CobW-likC_sf"/>
</dbReference>
<evidence type="ECO:0000256" key="2">
    <source>
        <dbReference type="ARBA" id="ARBA00022801"/>
    </source>
</evidence>
<dbReference type="PATRIC" id="fig|1208918.3.peg.661"/>
<dbReference type="GO" id="GO:0000166">
    <property type="term" value="F:nucleotide binding"/>
    <property type="evidence" value="ECO:0007669"/>
    <property type="project" value="UniProtKB-KW"/>
</dbReference>
<comment type="function">
    <text evidence="5">Zinc chaperone that directly transfers zinc cofactor to target proteins, thereby activating them. Zinc is transferred from the CXCC motif in the GTPase domain to the zinc binding site in target proteins in a process requiring GTP hydrolysis.</text>
</comment>
<dbReference type="Gene3D" id="3.40.50.300">
    <property type="entry name" value="P-loop containing nucleotide triphosphate hydrolases"/>
    <property type="match status" value="1"/>
</dbReference>
<proteinExistence type="inferred from homology"/>
<dbReference type="GO" id="GO:0016787">
    <property type="term" value="F:hydrolase activity"/>
    <property type="evidence" value="ECO:0007669"/>
    <property type="project" value="UniProtKB-KW"/>
</dbReference>
<dbReference type="AlphaFoldDB" id="M1M799"/>
<dbReference type="STRING" id="1208918.CDEE_0129"/>
<accession>M1M799</accession>
<reference evidence="8 9" key="1">
    <citation type="journal article" date="2013" name="Genome Biol. Evol.">
        <title>Genome evolution and phylogenomic analysis of candidatus kinetoplastibacterium, the betaproteobacterial endosymbionts of strigomonas and angomonas.</title>
        <authorList>
            <person name="Alves J.M."/>
            <person name="Serrano M.G."/>
            <person name="Maia da Silva F."/>
            <person name="Voegtly L.J."/>
            <person name="Matveyev A.V."/>
            <person name="Teixeira M.M."/>
            <person name="Camargo E.P."/>
            <person name="Buck G.A."/>
        </authorList>
    </citation>
    <scope>NUCLEOTIDE SEQUENCE [LARGE SCALE GENOMIC DNA]</scope>
    <source>
        <strain evidence="8 9">TCC036E</strain>
    </source>
</reference>
<dbReference type="SUPFAM" id="SSF52540">
    <property type="entry name" value="P-loop containing nucleoside triphosphate hydrolases"/>
    <property type="match status" value="1"/>
</dbReference>
<dbReference type="Pfam" id="PF02492">
    <property type="entry name" value="cobW"/>
    <property type="match status" value="1"/>
</dbReference>
<dbReference type="CDD" id="cd03112">
    <property type="entry name" value="CobW-like"/>
    <property type="match status" value="1"/>
</dbReference>
<dbReference type="InterPro" id="IPR051316">
    <property type="entry name" value="Zinc-reg_GTPase_activator"/>
</dbReference>
<dbReference type="Proteomes" id="UP000011686">
    <property type="component" value="Chromosome"/>
</dbReference>
<gene>
    <name evidence="8" type="ORF">CDEE_0129</name>
</gene>
<dbReference type="GO" id="GO:0005737">
    <property type="term" value="C:cytoplasm"/>
    <property type="evidence" value="ECO:0007669"/>
    <property type="project" value="TreeGrafter"/>
</dbReference>
<dbReference type="PANTHER" id="PTHR13748">
    <property type="entry name" value="COBW-RELATED"/>
    <property type="match status" value="1"/>
</dbReference>
<keyword evidence="9" id="KW-1185">Reference proteome</keyword>
<dbReference type="eggNOG" id="COG0523">
    <property type="taxonomic scope" value="Bacteria"/>
</dbReference>
<organism evidence="8 9">
    <name type="scientific">Candidatus Kinetoplastidibacterium crithidiae TCC036E</name>
    <dbReference type="NCBI Taxonomy" id="1208918"/>
    <lineage>
        <taxon>Bacteria</taxon>
        <taxon>Pseudomonadati</taxon>
        <taxon>Pseudomonadota</taxon>
        <taxon>Betaproteobacteria</taxon>
        <taxon>Candidatus Kinetoplastidibacterium</taxon>
    </lineage>
</organism>
<dbReference type="EMBL" id="CP003804">
    <property type="protein sequence ID" value="AGF47960.1"/>
    <property type="molecule type" value="Genomic_DNA"/>
</dbReference>
<comment type="catalytic activity">
    <reaction evidence="6">
        <text>GTP + H2O = GDP + phosphate + H(+)</text>
        <dbReference type="Rhea" id="RHEA:19669"/>
        <dbReference type="ChEBI" id="CHEBI:15377"/>
        <dbReference type="ChEBI" id="CHEBI:15378"/>
        <dbReference type="ChEBI" id="CHEBI:37565"/>
        <dbReference type="ChEBI" id="CHEBI:43474"/>
        <dbReference type="ChEBI" id="CHEBI:58189"/>
    </reaction>
    <physiologicalReaction direction="left-to-right" evidence="6">
        <dbReference type="Rhea" id="RHEA:19670"/>
    </physiologicalReaction>
</comment>
<name>M1M799_9PROT</name>
<comment type="similarity">
    <text evidence="4">Belongs to the SIMIBI class G3E GTPase family. ZNG1 subfamily.</text>
</comment>
<dbReference type="SMART" id="SM00833">
    <property type="entry name" value="CobW_C"/>
    <property type="match status" value="1"/>
</dbReference>
<dbReference type="InterPro" id="IPR027417">
    <property type="entry name" value="P-loop_NTPase"/>
</dbReference>
<dbReference type="InterPro" id="IPR003495">
    <property type="entry name" value="CobW/HypB/UreG_nucleotide-bd"/>
</dbReference>
<dbReference type="Pfam" id="PF07683">
    <property type="entry name" value="CobW_C"/>
    <property type="match status" value="1"/>
</dbReference>
<evidence type="ECO:0000256" key="6">
    <source>
        <dbReference type="ARBA" id="ARBA00049117"/>
    </source>
</evidence>
<dbReference type="KEGG" id="kct:CDEE_0129"/>
<dbReference type="HOGENOM" id="CLU_017452_0_2_4"/>
<feature type="domain" description="CobW C-terminal" evidence="7">
    <location>
        <begin position="249"/>
        <end position="343"/>
    </location>
</feature>
<keyword evidence="2" id="KW-0378">Hydrolase</keyword>
<evidence type="ECO:0000256" key="4">
    <source>
        <dbReference type="ARBA" id="ARBA00034320"/>
    </source>
</evidence>
<keyword evidence="1" id="KW-0547">Nucleotide-binding</keyword>
<evidence type="ECO:0000313" key="9">
    <source>
        <dbReference type="Proteomes" id="UP000011686"/>
    </source>
</evidence>